<name>A0A922CHP4_MANSE</name>
<gene>
    <name evidence="2" type="ORF">O3G_MSEX004501</name>
</gene>
<dbReference type="Proteomes" id="UP000791440">
    <property type="component" value="Unassembled WGS sequence"/>
</dbReference>
<dbReference type="EMBL" id="JH668333">
    <property type="protein sequence ID" value="KAG6446511.1"/>
    <property type="molecule type" value="Genomic_DNA"/>
</dbReference>
<reference evidence="2" key="1">
    <citation type="journal article" date="2016" name="Insect Biochem. Mol. Biol.">
        <title>Multifaceted biological insights from a draft genome sequence of the tobacco hornworm moth, Manduca sexta.</title>
        <authorList>
            <person name="Kanost M.R."/>
            <person name="Arrese E.L."/>
            <person name="Cao X."/>
            <person name="Chen Y.R."/>
            <person name="Chellapilla S."/>
            <person name="Goldsmith M.R."/>
            <person name="Grosse-Wilde E."/>
            <person name="Heckel D.G."/>
            <person name="Herndon N."/>
            <person name="Jiang H."/>
            <person name="Papanicolaou A."/>
            <person name="Qu J."/>
            <person name="Soulages J.L."/>
            <person name="Vogel H."/>
            <person name="Walters J."/>
            <person name="Waterhouse R.M."/>
            <person name="Ahn S.J."/>
            <person name="Almeida F.C."/>
            <person name="An C."/>
            <person name="Aqrawi P."/>
            <person name="Bretschneider A."/>
            <person name="Bryant W.B."/>
            <person name="Bucks S."/>
            <person name="Chao H."/>
            <person name="Chevignon G."/>
            <person name="Christen J.M."/>
            <person name="Clarke D.F."/>
            <person name="Dittmer N.T."/>
            <person name="Ferguson L.C.F."/>
            <person name="Garavelou S."/>
            <person name="Gordon K.H.J."/>
            <person name="Gunaratna R.T."/>
            <person name="Han Y."/>
            <person name="Hauser F."/>
            <person name="He Y."/>
            <person name="Heidel-Fischer H."/>
            <person name="Hirsh A."/>
            <person name="Hu Y."/>
            <person name="Jiang H."/>
            <person name="Kalra D."/>
            <person name="Klinner C."/>
            <person name="Konig C."/>
            <person name="Kovar C."/>
            <person name="Kroll A.R."/>
            <person name="Kuwar S.S."/>
            <person name="Lee S.L."/>
            <person name="Lehman R."/>
            <person name="Li K."/>
            <person name="Li Z."/>
            <person name="Liang H."/>
            <person name="Lovelace S."/>
            <person name="Lu Z."/>
            <person name="Mansfield J.H."/>
            <person name="McCulloch K.J."/>
            <person name="Mathew T."/>
            <person name="Morton B."/>
            <person name="Muzny D.M."/>
            <person name="Neunemann D."/>
            <person name="Ongeri F."/>
            <person name="Pauchet Y."/>
            <person name="Pu L.L."/>
            <person name="Pyrousis I."/>
            <person name="Rao X.J."/>
            <person name="Redding A."/>
            <person name="Roesel C."/>
            <person name="Sanchez-Gracia A."/>
            <person name="Schaack S."/>
            <person name="Shukla A."/>
            <person name="Tetreau G."/>
            <person name="Wang Y."/>
            <person name="Xiong G.H."/>
            <person name="Traut W."/>
            <person name="Walsh T.K."/>
            <person name="Worley K.C."/>
            <person name="Wu D."/>
            <person name="Wu W."/>
            <person name="Wu Y.Q."/>
            <person name="Zhang X."/>
            <person name="Zou Z."/>
            <person name="Zucker H."/>
            <person name="Briscoe A.D."/>
            <person name="Burmester T."/>
            <person name="Clem R.J."/>
            <person name="Feyereisen R."/>
            <person name="Grimmelikhuijzen C.J.P."/>
            <person name="Hamodrakas S.J."/>
            <person name="Hansson B.S."/>
            <person name="Huguet E."/>
            <person name="Jermiin L.S."/>
            <person name="Lan Q."/>
            <person name="Lehman H.K."/>
            <person name="Lorenzen M."/>
            <person name="Merzendorfer H."/>
            <person name="Michalopoulos I."/>
            <person name="Morton D.B."/>
            <person name="Muthukrishnan S."/>
            <person name="Oakeshott J.G."/>
            <person name="Palmer W."/>
            <person name="Park Y."/>
            <person name="Passarelli A.L."/>
            <person name="Rozas J."/>
            <person name="Schwartz L.M."/>
            <person name="Smith W."/>
            <person name="Southgate A."/>
            <person name="Vilcinskas A."/>
            <person name="Vogt R."/>
            <person name="Wang P."/>
            <person name="Werren J."/>
            <person name="Yu X.Q."/>
            <person name="Zhou J.J."/>
            <person name="Brown S.J."/>
            <person name="Scherer S.E."/>
            <person name="Richards S."/>
            <person name="Blissard G.W."/>
        </authorList>
    </citation>
    <scope>NUCLEOTIDE SEQUENCE</scope>
</reference>
<proteinExistence type="predicted"/>
<dbReference type="AlphaFoldDB" id="A0A922CHP4"/>
<keyword evidence="1" id="KW-0732">Signal</keyword>
<reference evidence="2" key="2">
    <citation type="submission" date="2020-12" db="EMBL/GenBank/DDBJ databases">
        <authorList>
            <person name="Kanost M."/>
        </authorList>
    </citation>
    <scope>NUCLEOTIDE SEQUENCE</scope>
</reference>
<sequence length="207" mass="24533">MNENMLCLMFFFIIPMTKGTIPGTFFWKPRLGIDLNIPPTEKMSSDVHFPTKENIREGLVVLVDGYQVGMTVIAFAAGIGSVEPFIHLNPLSAYYYTNAYRWTLRYVSMIPFWMSGHWGNYCESHKVWMRRFYYMDQFIPPWLRNLFPYVDKKEWKKEEKEFQRFKKYAESAFGKHYRFPTKKFKDFASELTKETVEGLDASSHSMS</sequence>
<evidence type="ECO:0000313" key="3">
    <source>
        <dbReference type="Proteomes" id="UP000791440"/>
    </source>
</evidence>
<keyword evidence="3" id="KW-1185">Reference proteome</keyword>
<organism evidence="2 3">
    <name type="scientific">Manduca sexta</name>
    <name type="common">Tobacco hawkmoth</name>
    <name type="synonym">Tobacco hornworm</name>
    <dbReference type="NCBI Taxonomy" id="7130"/>
    <lineage>
        <taxon>Eukaryota</taxon>
        <taxon>Metazoa</taxon>
        <taxon>Ecdysozoa</taxon>
        <taxon>Arthropoda</taxon>
        <taxon>Hexapoda</taxon>
        <taxon>Insecta</taxon>
        <taxon>Pterygota</taxon>
        <taxon>Neoptera</taxon>
        <taxon>Endopterygota</taxon>
        <taxon>Lepidoptera</taxon>
        <taxon>Glossata</taxon>
        <taxon>Ditrysia</taxon>
        <taxon>Bombycoidea</taxon>
        <taxon>Sphingidae</taxon>
        <taxon>Sphinginae</taxon>
        <taxon>Sphingini</taxon>
        <taxon>Manduca</taxon>
    </lineage>
</organism>
<protein>
    <submittedName>
        <fullName evidence="2">Uncharacterized protein</fullName>
    </submittedName>
</protein>
<accession>A0A922CHP4</accession>
<evidence type="ECO:0000256" key="1">
    <source>
        <dbReference type="SAM" id="SignalP"/>
    </source>
</evidence>
<comment type="caution">
    <text evidence="2">The sequence shown here is derived from an EMBL/GenBank/DDBJ whole genome shotgun (WGS) entry which is preliminary data.</text>
</comment>
<feature type="signal peptide" evidence="1">
    <location>
        <begin position="1"/>
        <end position="19"/>
    </location>
</feature>
<evidence type="ECO:0000313" key="2">
    <source>
        <dbReference type="EMBL" id="KAG6446511.1"/>
    </source>
</evidence>
<feature type="chain" id="PRO_5037885694" evidence="1">
    <location>
        <begin position="20"/>
        <end position="207"/>
    </location>
</feature>